<proteinExistence type="predicted"/>
<protein>
    <submittedName>
        <fullName evidence="3">Uncharacterized protein</fullName>
    </submittedName>
</protein>
<evidence type="ECO:0000256" key="2">
    <source>
        <dbReference type="SAM" id="Phobius"/>
    </source>
</evidence>
<keyword evidence="2" id="KW-0812">Transmembrane</keyword>
<dbReference type="AlphaFoldDB" id="S8BTC1"/>
<dbReference type="EMBL" id="AQGS01000101">
    <property type="protein sequence ID" value="EPS42743.1"/>
    <property type="molecule type" value="Genomic_DNA"/>
</dbReference>
<keyword evidence="2" id="KW-1133">Transmembrane helix</keyword>
<organism evidence="3 4">
    <name type="scientific">Dactylellina haptotyla (strain CBS 200.50)</name>
    <name type="common">Nematode-trapping fungus</name>
    <name type="synonym">Monacrosporium haptotylum</name>
    <dbReference type="NCBI Taxonomy" id="1284197"/>
    <lineage>
        <taxon>Eukaryota</taxon>
        <taxon>Fungi</taxon>
        <taxon>Dikarya</taxon>
        <taxon>Ascomycota</taxon>
        <taxon>Pezizomycotina</taxon>
        <taxon>Orbiliomycetes</taxon>
        <taxon>Orbiliales</taxon>
        <taxon>Orbiliaceae</taxon>
        <taxon>Dactylellina</taxon>
    </lineage>
</organism>
<dbReference type="HOGENOM" id="CLU_1165584_0_0_1"/>
<dbReference type="OrthoDB" id="5315762at2759"/>
<dbReference type="Proteomes" id="UP000015100">
    <property type="component" value="Unassembled WGS sequence"/>
</dbReference>
<feature type="transmembrane region" description="Helical" evidence="2">
    <location>
        <begin position="128"/>
        <end position="148"/>
    </location>
</feature>
<reference evidence="3 4" key="1">
    <citation type="journal article" date="2013" name="PLoS Genet.">
        <title>Genomic mechanisms accounting for the adaptation to parasitism in nematode-trapping fungi.</title>
        <authorList>
            <person name="Meerupati T."/>
            <person name="Andersson K.M."/>
            <person name="Friman E."/>
            <person name="Kumar D."/>
            <person name="Tunlid A."/>
            <person name="Ahren D."/>
        </authorList>
    </citation>
    <scope>NUCLEOTIDE SEQUENCE [LARGE SCALE GENOMIC DNA]</scope>
    <source>
        <strain evidence="3 4">CBS 200.50</strain>
    </source>
</reference>
<reference evidence="4" key="2">
    <citation type="submission" date="2013-04" db="EMBL/GenBank/DDBJ databases">
        <title>Genomic mechanisms accounting for the adaptation to parasitism in nematode-trapping fungi.</title>
        <authorList>
            <person name="Ahren D.G."/>
        </authorList>
    </citation>
    <scope>NUCLEOTIDE SEQUENCE [LARGE SCALE GENOMIC DNA]</scope>
    <source>
        <strain evidence="4">CBS 200.50</strain>
    </source>
</reference>
<feature type="transmembrane region" description="Helical" evidence="2">
    <location>
        <begin position="154"/>
        <end position="174"/>
    </location>
</feature>
<dbReference type="OMA" id="MFRAKFQ"/>
<feature type="region of interest" description="Disordered" evidence="1">
    <location>
        <begin position="1"/>
        <end position="35"/>
    </location>
</feature>
<gene>
    <name evidence="3" type="ORF">H072_3263</name>
</gene>
<evidence type="ECO:0000313" key="3">
    <source>
        <dbReference type="EMBL" id="EPS42743.1"/>
    </source>
</evidence>
<evidence type="ECO:0000256" key="1">
    <source>
        <dbReference type="SAM" id="MobiDB-lite"/>
    </source>
</evidence>
<accession>S8BTC1</accession>
<keyword evidence="2" id="KW-0472">Membrane</keyword>
<evidence type="ECO:0000313" key="4">
    <source>
        <dbReference type="Proteomes" id="UP000015100"/>
    </source>
</evidence>
<sequence length="236" mass="26782">MNRRLTSNANDEESTGTPEARPDPPARSRTAPPKYINYTPGGRLEFLKDLEAYQTACLIKKVVDIPDADPSPAYALDDINTVPAPEVTDDKEVFKIRLLHHLSRMKEYLQARRKGTVTNIAITEKSRLIISAVLLILIAGATVTWVLALKRYDSVIFVLIGLWAIIVLQALWTGHKYWQKRRMLSLINSVSVKVSAFEKLNDKTVQALKRGTDRGIPKAYWRDVHNLSSSQDRRRF</sequence>
<name>S8BTC1_DACHA</name>
<comment type="caution">
    <text evidence="3">The sequence shown here is derived from an EMBL/GenBank/DDBJ whole genome shotgun (WGS) entry which is preliminary data.</text>
</comment>
<keyword evidence="4" id="KW-1185">Reference proteome</keyword>